<organism evidence="2 3">
    <name type="scientific">Aquincola tertiaricarbonis</name>
    <dbReference type="NCBI Taxonomy" id="391953"/>
    <lineage>
        <taxon>Bacteria</taxon>
        <taxon>Pseudomonadati</taxon>
        <taxon>Pseudomonadota</taxon>
        <taxon>Betaproteobacteria</taxon>
        <taxon>Burkholderiales</taxon>
        <taxon>Sphaerotilaceae</taxon>
        <taxon>Aquincola</taxon>
    </lineage>
</organism>
<name>A0ABY4S6A5_AQUTE</name>
<evidence type="ECO:0000313" key="2">
    <source>
        <dbReference type="EMBL" id="URI07248.1"/>
    </source>
</evidence>
<keyword evidence="3" id="KW-1185">Reference proteome</keyword>
<dbReference type="Proteomes" id="UP001056201">
    <property type="component" value="Chromosome 1"/>
</dbReference>
<feature type="signal peptide" evidence="1">
    <location>
        <begin position="1"/>
        <end position="32"/>
    </location>
</feature>
<feature type="chain" id="PRO_5047350920" evidence="1">
    <location>
        <begin position="33"/>
        <end position="278"/>
    </location>
</feature>
<evidence type="ECO:0000256" key="1">
    <source>
        <dbReference type="SAM" id="SignalP"/>
    </source>
</evidence>
<reference evidence="2" key="1">
    <citation type="submission" date="2022-05" db="EMBL/GenBank/DDBJ databases">
        <title>An RpoN-dependent PEP-CTERM gene is involved in floc formation of an Aquincola tertiaricarbonis strain.</title>
        <authorList>
            <person name="Qiu D."/>
            <person name="Xia M."/>
        </authorList>
    </citation>
    <scope>NUCLEOTIDE SEQUENCE</scope>
    <source>
        <strain evidence="2">RN12</strain>
    </source>
</reference>
<keyword evidence="1" id="KW-0732">Signal</keyword>
<accession>A0ABY4S6A5</accession>
<dbReference type="EMBL" id="CP097635">
    <property type="protein sequence ID" value="URI07248.1"/>
    <property type="molecule type" value="Genomic_DNA"/>
</dbReference>
<sequence>MVTARPALFSFVRPGLSACLSACLGLSAAVHAAETTAADAPLPRQLVCTPDAQHRYRISHDAAGQPLQVSVGVNAGSRDCDFRSAGPARPQVDGSWRFEWQDEVLGQRQRVDVQRNGATGYALAWSPAACGALALPPTVTLVPGTAGCSASVDRDAAFDLFWLQLREAVARGDGQALQKLALPQLEFVEGPDIVKRPASLMRTAARCVPGVPATTRQLTLRDLLAPAQPPRLDQPPLSRKGDTRIDLAGAMSLTWTAQGWRIDGFNTSPDVFRQCGSR</sequence>
<evidence type="ECO:0000313" key="3">
    <source>
        <dbReference type="Proteomes" id="UP001056201"/>
    </source>
</evidence>
<gene>
    <name evidence="2" type="ORF">MW290_01070</name>
</gene>
<protein>
    <submittedName>
        <fullName evidence="2">Uncharacterized protein</fullName>
    </submittedName>
</protein>
<proteinExistence type="predicted"/>
<dbReference type="RefSeq" id="WP_250195513.1">
    <property type="nucleotide sequence ID" value="NZ_CP097635.1"/>
</dbReference>